<proteinExistence type="predicted"/>
<sequence>MGTHLRHRLSCRALAVLLGMLPLAACQTSNSTTPVRQIAAAAKSEPIAVEGDYVHRYAFFRFPTTIADFKRVELVKYDADASDVSATYSRSGPAGAALATIYVYPAPWVRITAGGQYQYPDLTDRQLGGLCRNEIEAVKAAVAALHPSATIVREGGDVLKGAGGARIALGRVEYRMTGSFEGRIQPLQSQLYVMCFGYSQWILKFRLTAPEGVDLDAVYGVLGRGTLPDRTAPSRS</sequence>
<feature type="signal peptide" evidence="1">
    <location>
        <begin position="1"/>
        <end position="24"/>
    </location>
</feature>
<dbReference type="AlphaFoldDB" id="A0A0A0CY45"/>
<organism evidence="2 3">
    <name type="scientific">Inquilinus limosus MP06</name>
    <dbReference type="NCBI Taxonomy" id="1398085"/>
    <lineage>
        <taxon>Bacteria</taxon>
        <taxon>Pseudomonadati</taxon>
        <taxon>Pseudomonadota</taxon>
        <taxon>Alphaproteobacteria</taxon>
        <taxon>Rhodospirillales</taxon>
        <taxon>Rhodospirillaceae</taxon>
        <taxon>Inquilinus</taxon>
    </lineage>
</organism>
<feature type="chain" id="PRO_5001968109" description="Lipoprotein" evidence="1">
    <location>
        <begin position="25"/>
        <end position="236"/>
    </location>
</feature>
<evidence type="ECO:0008006" key="4">
    <source>
        <dbReference type="Google" id="ProtNLM"/>
    </source>
</evidence>
<evidence type="ECO:0000256" key="1">
    <source>
        <dbReference type="SAM" id="SignalP"/>
    </source>
</evidence>
<keyword evidence="1" id="KW-0732">Signal</keyword>
<reference evidence="2 3" key="1">
    <citation type="submission" date="2014-01" db="EMBL/GenBank/DDBJ databases">
        <title>Genome sequence determination for a cystic fibrosis isolate, Inquilinus limosus.</title>
        <authorList>
            <person name="Pino M."/>
            <person name="Di Conza J."/>
            <person name="Gutkind G."/>
        </authorList>
    </citation>
    <scope>NUCLEOTIDE SEQUENCE [LARGE SCALE GENOMIC DNA]</scope>
    <source>
        <strain evidence="2 3">MP06</strain>
    </source>
</reference>
<evidence type="ECO:0000313" key="3">
    <source>
        <dbReference type="Proteomes" id="UP000029995"/>
    </source>
</evidence>
<name>A0A0A0CY45_9PROT</name>
<gene>
    <name evidence="2" type="ORF">P409_27665</name>
</gene>
<comment type="caution">
    <text evidence="2">The sequence shown here is derived from an EMBL/GenBank/DDBJ whole genome shotgun (WGS) entry which is preliminary data.</text>
</comment>
<evidence type="ECO:0000313" key="2">
    <source>
        <dbReference type="EMBL" id="KGM31356.1"/>
    </source>
</evidence>
<protein>
    <recommendedName>
        <fullName evidence="4">Lipoprotein</fullName>
    </recommendedName>
</protein>
<dbReference type="EMBL" id="JANX01000532">
    <property type="protein sequence ID" value="KGM31356.1"/>
    <property type="molecule type" value="Genomic_DNA"/>
</dbReference>
<dbReference type="Proteomes" id="UP000029995">
    <property type="component" value="Unassembled WGS sequence"/>
</dbReference>
<accession>A0A0A0CY45</accession>